<keyword evidence="2" id="KW-1185">Reference proteome</keyword>
<accession>A0ABR8D313</accession>
<gene>
    <name evidence="1" type="ORF">H6G83_13370</name>
</gene>
<comment type="caution">
    <text evidence="1">The sequence shown here is derived from an EMBL/GenBank/DDBJ whole genome shotgun (WGS) entry which is preliminary data.</text>
</comment>
<dbReference type="RefSeq" id="WP_190472670.1">
    <property type="nucleotide sequence ID" value="NZ_JACJSG010000016.1"/>
</dbReference>
<dbReference type="EMBL" id="JACJSG010000016">
    <property type="protein sequence ID" value="MBD2501580.1"/>
    <property type="molecule type" value="Genomic_DNA"/>
</dbReference>
<dbReference type="Proteomes" id="UP000661112">
    <property type="component" value="Unassembled WGS sequence"/>
</dbReference>
<reference evidence="1 2" key="1">
    <citation type="journal article" date="2020" name="ISME J.">
        <title>Comparative genomics reveals insights into cyanobacterial evolution and habitat adaptation.</title>
        <authorList>
            <person name="Chen M.Y."/>
            <person name="Teng W.K."/>
            <person name="Zhao L."/>
            <person name="Hu C.X."/>
            <person name="Zhou Y.K."/>
            <person name="Han B.P."/>
            <person name="Song L.R."/>
            <person name="Shu W.S."/>
        </authorList>
    </citation>
    <scope>NUCLEOTIDE SEQUENCE [LARGE SCALE GENOMIC DNA]</scope>
    <source>
        <strain evidence="1 2">FACHB-119</strain>
    </source>
</reference>
<proteinExistence type="predicted"/>
<sequence length="351" mass="40714">MVNSENDANIRPKWNDLKNAIQDSTWKDILTEIETQIETLGYSFNSDSGQKLYNILIHILQKYAKDLNKQVLSDFINQSDNLNYIQSNWSVDSVTQAQTLINIYINDLKKFSPNQEIEPYPIPIVLVVMTQAEAGELASGKACIYDRSKLCEDFQKIVNALYGNNTNEENEWIEYYGDKPSLWRPFANSGSSLTIQELVNQAIQETDYKRPLTAEFLDIQTINTIQNRARLKKLRQNGCLVIVDTVSVRHPKIQKSLQLSSIDVSPNTTLFTIARDNWIRVITEMSVIIELQISEMEASIRRQDRQRERSEYIQIQCENDEYWLTQFGIELKSRIKDLYKSEDINTQFFNG</sequence>
<evidence type="ECO:0000313" key="1">
    <source>
        <dbReference type="EMBL" id="MBD2501580.1"/>
    </source>
</evidence>
<organism evidence="1 2">
    <name type="scientific">Anabaena azotica FACHB-119</name>
    <dbReference type="NCBI Taxonomy" id="947527"/>
    <lineage>
        <taxon>Bacteria</taxon>
        <taxon>Bacillati</taxon>
        <taxon>Cyanobacteriota</taxon>
        <taxon>Cyanophyceae</taxon>
        <taxon>Nostocales</taxon>
        <taxon>Nostocaceae</taxon>
        <taxon>Anabaena</taxon>
        <taxon>Anabaena azotica</taxon>
    </lineage>
</organism>
<protein>
    <submittedName>
        <fullName evidence="1">Uncharacterized protein</fullName>
    </submittedName>
</protein>
<name>A0ABR8D313_9NOST</name>
<evidence type="ECO:0000313" key="2">
    <source>
        <dbReference type="Proteomes" id="UP000661112"/>
    </source>
</evidence>